<dbReference type="EMBL" id="BNJJ01000013">
    <property type="protein sequence ID" value="GHO86619.1"/>
    <property type="molecule type" value="Genomic_DNA"/>
</dbReference>
<dbReference type="PROSITE" id="PS50929">
    <property type="entry name" value="ABC_TM1F"/>
    <property type="match status" value="1"/>
</dbReference>
<feature type="transmembrane region" description="Helical" evidence="5">
    <location>
        <begin position="54"/>
        <end position="73"/>
    </location>
</feature>
<dbReference type="Gene3D" id="1.20.1560.10">
    <property type="entry name" value="ABC transporter type 1, transmembrane domain"/>
    <property type="match status" value="1"/>
</dbReference>
<comment type="subcellular location">
    <subcellularLocation>
        <location evidence="1">Cell membrane</location>
        <topology evidence="1">Multi-pass membrane protein</topology>
    </subcellularLocation>
</comment>
<evidence type="ECO:0000256" key="5">
    <source>
        <dbReference type="SAM" id="Phobius"/>
    </source>
</evidence>
<evidence type="ECO:0000256" key="1">
    <source>
        <dbReference type="ARBA" id="ARBA00004651"/>
    </source>
</evidence>
<comment type="caution">
    <text evidence="7">The sequence shown here is derived from an EMBL/GenBank/DDBJ whole genome shotgun (WGS) entry which is preliminary data.</text>
</comment>
<evidence type="ECO:0000256" key="3">
    <source>
        <dbReference type="ARBA" id="ARBA00022989"/>
    </source>
</evidence>
<keyword evidence="4 5" id="KW-0472">Membrane</keyword>
<dbReference type="InterPro" id="IPR036640">
    <property type="entry name" value="ABC1_TM_sf"/>
</dbReference>
<dbReference type="RefSeq" id="WP_236023010.1">
    <property type="nucleotide sequence ID" value="NZ_BNJJ01000013.1"/>
</dbReference>
<dbReference type="InterPro" id="IPR011527">
    <property type="entry name" value="ABC1_TM_dom"/>
</dbReference>
<evidence type="ECO:0000256" key="4">
    <source>
        <dbReference type="ARBA" id="ARBA00023136"/>
    </source>
</evidence>
<evidence type="ECO:0000256" key="2">
    <source>
        <dbReference type="ARBA" id="ARBA00022692"/>
    </source>
</evidence>
<reference evidence="7 8" key="1">
    <citation type="journal article" date="2021" name="Int. J. Syst. Evol. Microbiol.">
        <title>Reticulibacter mediterranei gen. nov., sp. nov., within the new family Reticulibacteraceae fam. nov., and Ktedonospora formicarum gen. nov., sp. nov., Ktedonobacter robiniae sp. nov., Dictyobacter formicarum sp. nov. and Dictyobacter arantiisoli sp. nov., belonging to the class Ktedonobacteria.</title>
        <authorList>
            <person name="Yabe S."/>
            <person name="Zheng Y."/>
            <person name="Wang C.M."/>
            <person name="Sakai Y."/>
            <person name="Abe K."/>
            <person name="Yokota A."/>
            <person name="Donadio S."/>
            <person name="Cavaletti L."/>
            <person name="Monciardini P."/>
        </authorList>
    </citation>
    <scope>NUCLEOTIDE SEQUENCE [LARGE SCALE GENOMIC DNA]</scope>
    <source>
        <strain evidence="7 8">SOSP1-9</strain>
    </source>
</reference>
<dbReference type="PROSITE" id="PS51257">
    <property type="entry name" value="PROKAR_LIPOPROTEIN"/>
    <property type="match status" value="1"/>
</dbReference>
<keyword evidence="2 5" id="KW-0812">Transmembrane</keyword>
<sequence>MNATLRRLIQLAWPIRNWMLLAALLGSCTILSGIGLLTTSAYLISVAALHPSVAALNVAIVGVRFFGIARGTFRYLERLVSHRATFRLLARLRVWFYSALEPLIPAHLLEQMDGQQHELRSGDLLRRAVSDIDTLQNFYIRVLAPRWLL</sequence>
<dbReference type="Proteomes" id="UP000635565">
    <property type="component" value="Unassembled WGS sequence"/>
</dbReference>
<feature type="domain" description="ABC transmembrane type-1" evidence="6">
    <location>
        <begin position="20"/>
        <end position="149"/>
    </location>
</feature>
<organism evidence="7 8">
    <name type="scientific">Dictyobacter formicarum</name>
    <dbReference type="NCBI Taxonomy" id="2778368"/>
    <lineage>
        <taxon>Bacteria</taxon>
        <taxon>Bacillati</taxon>
        <taxon>Chloroflexota</taxon>
        <taxon>Ktedonobacteria</taxon>
        <taxon>Ktedonobacterales</taxon>
        <taxon>Dictyobacteraceae</taxon>
        <taxon>Dictyobacter</taxon>
    </lineage>
</organism>
<evidence type="ECO:0000259" key="6">
    <source>
        <dbReference type="PROSITE" id="PS50929"/>
    </source>
</evidence>
<dbReference type="SUPFAM" id="SSF90123">
    <property type="entry name" value="ABC transporter transmembrane region"/>
    <property type="match status" value="1"/>
</dbReference>
<evidence type="ECO:0000313" key="8">
    <source>
        <dbReference type="Proteomes" id="UP000635565"/>
    </source>
</evidence>
<feature type="transmembrane region" description="Helical" evidence="5">
    <location>
        <begin position="20"/>
        <end position="48"/>
    </location>
</feature>
<proteinExistence type="predicted"/>
<accession>A0ABQ3VLQ6</accession>
<evidence type="ECO:0000313" key="7">
    <source>
        <dbReference type="EMBL" id="GHO86619.1"/>
    </source>
</evidence>
<gene>
    <name evidence="7" type="ORF">KSZ_46250</name>
</gene>
<name>A0ABQ3VLQ6_9CHLR</name>
<protein>
    <recommendedName>
        <fullName evidence="6">ABC transmembrane type-1 domain-containing protein</fullName>
    </recommendedName>
</protein>
<keyword evidence="8" id="KW-1185">Reference proteome</keyword>
<keyword evidence="3 5" id="KW-1133">Transmembrane helix</keyword>